<gene>
    <name evidence="1" type="ORF">FMM05_17055</name>
</gene>
<protein>
    <submittedName>
        <fullName evidence="1">TIGR02594 family protein</fullName>
    </submittedName>
</protein>
<evidence type="ECO:0000313" key="2">
    <source>
        <dbReference type="Proteomes" id="UP000320643"/>
    </source>
</evidence>
<reference evidence="1 2" key="1">
    <citation type="submission" date="2019-07" db="EMBL/GenBank/DDBJ databases">
        <title>Flavobacterium sp. nov., isolated from glacier ice.</title>
        <authorList>
            <person name="Liu Q."/>
            <person name="Xin Y.-H."/>
        </authorList>
    </citation>
    <scope>NUCLEOTIDE SEQUENCE [LARGE SCALE GENOMIC DNA]</scope>
    <source>
        <strain evidence="1 2">ZT4R6</strain>
    </source>
</reference>
<keyword evidence="2" id="KW-1185">Reference proteome</keyword>
<comment type="caution">
    <text evidence="1">The sequence shown here is derived from an EMBL/GenBank/DDBJ whole genome shotgun (WGS) entry which is preliminary data.</text>
</comment>
<proteinExistence type="predicted"/>
<name>A0A552UWQ0_9FLAO</name>
<accession>A0A552UWQ0</accession>
<dbReference type="EMBL" id="VJVZ01000012">
    <property type="protein sequence ID" value="TRW22662.1"/>
    <property type="molecule type" value="Genomic_DNA"/>
</dbReference>
<sequence>MSLAKEAEVANIFTGDEVAWCAVAHTVLALRADKPVLFKGYARLRAASFLEFGQMISVPCLGDTLVFKREGGYHVGLYIGEDTTHYHVAGGNQSNQYNITRIDKKRLLQARRPYYTTGVPKSVKRLFLNATGEISKNEV</sequence>
<evidence type="ECO:0000313" key="1">
    <source>
        <dbReference type="EMBL" id="TRW22662.1"/>
    </source>
</evidence>
<organism evidence="1 2">
    <name type="scientific">Flavobacterium zepuense</name>
    <dbReference type="NCBI Taxonomy" id="2593302"/>
    <lineage>
        <taxon>Bacteria</taxon>
        <taxon>Pseudomonadati</taxon>
        <taxon>Bacteroidota</taxon>
        <taxon>Flavobacteriia</taxon>
        <taxon>Flavobacteriales</taxon>
        <taxon>Flavobacteriaceae</taxon>
        <taxon>Flavobacterium</taxon>
    </lineage>
</organism>
<dbReference type="Proteomes" id="UP000320643">
    <property type="component" value="Unassembled WGS sequence"/>
</dbReference>
<dbReference type="AlphaFoldDB" id="A0A552UWQ0"/>
<dbReference type="OrthoDB" id="9813532at2"/>